<evidence type="ECO:0000256" key="1">
    <source>
        <dbReference type="ARBA" id="ARBA00006484"/>
    </source>
</evidence>
<evidence type="ECO:0000256" key="4">
    <source>
        <dbReference type="RuleBase" id="RU000363"/>
    </source>
</evidence>
<dbReference type="Pfam" id="PF00106">
    <property type="entry name" value="adh_short"/>
    <property type="match status" value="1"/>
</dbReference>
<dbReference type="Gene3D" id="3.40.50.720">
    <property type="entry name" value="NAD(P)-binding Rossmann-like Domain"/>
    <property type="match status" value="1"/>
</dbReference>
<protein>
    <recommendedName>
        <fullName evidence="7">Hydroxynaphthalene reductase-like protein Arp2</fullName>
    </recommendedName>
</protein>
<dbReference type="PROSITE" id="PS00061">
    <property type="entry name" value="ADH_SHORT"/>
    <property type="match status" value="1"/>
</dbReference>
<proteinExistence type="inferred from homology"/>
<dbReference type="PANTHER" id="PTHR24322:SF736">
    <property type="entry name" value="RETINOL DEHYDROGENASE 10"/>
    <property type="match status" value="1"/>
</dbReference>
<evidence type="ECO:0000313" key="5">
    <source>
        <dbReference type="EMBL" id="KAF4510197.1"/>
    </source>
</evidence>
<dbReference type="GO" id="GO:0016616">
    <property type="term" value="F:oxidoreductase activity, acting on the CH-OH group of donors, NAD or NADP as acceptor"/>
    <property type="evidence" value="ECO:0007669"/>
    <property type="project" value="TreeGrafter"/>
</dbReference>
<dbReference type="InterPro" id="IPR002347">
    <property type="entry name" value="SDR_fam"/>
</dbReference>
<dbReference type="InterPro" id="IPR020904">
    <property type="entry name" value="Sc_DH/Rdtase_CS"/>
</dbReference>
<evidence type="ECO:0000256" key="2">
    <source>
        <dbReference type="ARBA" id="ARBA00022857"/>
    </source>
</evidence>
<name>A0A8H4V6X4_9HYPO</name>
<organism evidence="5 6">
    <name type="scientific">Ophiocordyceps sinensis</name>
    <dbReference type="NCBI Taxonomy" id="72228"/>
    <lineage>
        <taxon>Eukaryota</taxon>
        <taxon>Fungi</taxon>
        <taxon>Dikarya</taxon>
        <taxon>Ascomycota</taxon>
        <taxon>Pezizomycotina</taxon>
        <taxon>Sordariomycetes</taxon>
        <taxon>Hypocreomycetidae</taxon>
        <taxon>Hypocreales</taxon>
        <taxon>Ophiocordycipitaceae</taxon>
        <taxon>Ophiocordyceps</taxon>
    </lineage>
</organism>
<reference evidence="5 6" key="1">
    <citation type="journal article" date="2020" name="Genome Biol. Evol.">
        <title>A new high-quality draft genome assembly of the Chinese cordyceps Ophiocordyceps sinensis.</title>
        <authorList>
            <person name="Shu R."/>
            <person name="Zhang J."/>
            <person name="Meng Q."/>
            <person name="Zhang H."/>
            <person name="Zhou G."/>
            <person name="Li M."/>
            <person name="Wu P."/>
            <person name="Zhao Y."/>
            <person name="Chen C."/>
            <person name="Qin Q."/>
        </authorList>
    </citation>
    <scope>NUCLEOTIDE SEQUENCE [LARGE SCALE GENOMIC DNA]</scope>
    <source>
        <strain evidence="5 6">IOZ07</strain>
    </source>
</reference>
<dbReference type="AlphaFoldDB" id="A0A8H4V6X4"/>
<keyword evidence="6" id="KW-1185">Reference proteome</keyword>
<keyword evidence="3" id="KW-0560">Oxidoreductase</keyword>
<dbReference type="SUPFAM" id="SSF51735">
    <property type="entry name" value="NAD(P)-binding Rossmann-fold domains"/>
    <property type="match status" value="1"/>
</dbReference>
<accession>A0A8H4V6X4</accession>
<gene>
    <name evidence="5" type="ORF">G6O67_002106</name>
</gene>
<dbReference type="InterPro" id="IPR036291">
    <property type="entry name" value="NAD(P)-bd_dom_sf"/>
</dbReference>
<keyword evidence="2" id="KW-0521">NADP</keyword>
<comment type="similarity">
    <text evidence="1 4">Belongs to the short-chain dehydrogenases/reductases (SDR) family.</text>
</comment>
<dbReference type="PRINTS" id="PR00081">
    <property type="entry name" value="GDHRDH"/>
</dbReference>
<dbReference type="PANTHER" id="PTHR24322">
    <property type="entry name" value="PKSB"/>
    <property type="match status" value="1"/>
</dbReference>
<dbReference type="Proteomes" id="UP000557566">
    <property type="component" value="Unassembled WGS sequence"/>
</dbReference>
<evidence type="ECO:0000256" key="3">
    <source>
        <dbReference type="ARBA" id="ARBA00023002"/>
    </source>
</evidence>
<dbReference type="OrthoDB" id="10253736at2759"/>
<evidence type="ECO:0000313" key="6">
    <source>
        <dbReference type="Proteomes" id="UP000557566"/>
    </source>
</evidence>
<dbReference type="EMBL" id="JAAVMX010000003">
    <property type="protein sequence ID" value="KAF4510197.1"/>
    <property type="molecule type" value="Genomic_DNA"/>
</dbReference>
<evidence type="ECO:0008006" key="7">
    <source>
        <dbReference type="Google" id="ProtNLM"/>
    </source>
</evidence>
<comment type="caution">
    <text evidence="5">The sequence shown here is derived from an EMBL/GenBank/DDBJ whole genome shotgun (WGS) entry which is preliminary data.</text>
</comment>
<sequence length="403" mass="44251">MSLPKAITVDAVAAAVRRWLLNPKTAVPLTLSLHWQPVFALLLSRVAERQATKLRWGASVLAAASILIVVNMYLTKQVANNWVRDTRWNWDDELVVVTGGSSGLGACITQRLIARNSRTRVVVVDFQPLRWTLPSDARVHLYQCDLSDSAALGATCLRIRQEVGHPSVLFNNAGLARGFTMLEGTPADVEITIRTNLIAPFLLAKEFLPEMVRRDHGHIVNTGSLSALLPPAGLVDYSATKAGLATLHEGLQLELKARHKAPRVRLTLGVFGFVQTPIFSGSCDRWHRAMPLLNADSVGERLVEAVYSGYGSTIYLPLVVRWIACLVRGPGKRPWCFVGALELMTSTQRGGPEWLSRLVRERTLGLNLEFKGRQQLDDKTSGIRGIGADRADASDMVVEVDAP</sequence>
<dbReference type="PRINTS" id="PR00080">
    <property type="entry name" value="SDRFAMILY"/>
</dbReference>